<evidence type="ECO:0000313" key="2">
    <source>
        <dbReference type="EMBL" id="KAJ8388981.1"/>
    </source>
</evidence>
<dbReference type="PANTHER" id="PTHR44874">
    <property type="entry name" value="TETRATRICOPEPTIDE REPEAT PROTEIN 34"/>
    <property type="match status" value="1"/>
</dbReference>
<dbReference type="Proteomes" id="UP001221898">
    <property type="component" value="Unassembled WGS sequence"/>
</dbReference>
<reference evidence="2" key="1">
    <citation type="journal article" date="2023" name="Science">
        <title>Genome structures resolve the early diversification of teleost fishes.</title>
        <authorList>
            <person name="Parey E."/>
            <person name="Louis A."/>
            <person name="Montfort J."/>
            <person name="Bouchez O."/>
            <person name="Roques C."/>
            <person name="Iampietro C."/>
            <person name="Lluch J."/>
            <person name="Castinel A."/>
            <person name="Donnadieu C."/>
            <person name="Desvignes T."/>
            <person name="Floi Bucao C."/>
            <person name="Jouanno E."/>
            <person name="Wen M."/>
            <person name="Mejri S."/>
            <person name="Dirks R."/>
            <person name="Jansen H."/>
            <person name="Henkel C."/>
            <person name="Chen W.J."/>
            <person name="Zahm M."/>
            <person name="Cabau C."/>
            <person name="Klopp C."/>
            <person name="Thompson A.W."/>
            <person name="Robinson-Rechavi M."/>
            <person name="Braasch I."/>
            <person name="Lecointre G."/>
            <person name="Bobe J."/>
            <person name="Postlethwait J.H."/>
            <person name="Berthelot C."/>
            <person name="Roest Crollius H."/>
            <person name="Guiguen Y."/>
        </authorList>
    </citation>
    <scope>NUCLEOTIDE SEQUENCE</scope>
    <source>
        <strain evidence="2">NC1722</strain>
    </source>
</reference>
<protein>
    <recommendedName>
        <fullName evidence="4">Tetratricopeptide repeat protein 34</fullName>
    </recommendedName>
</protein>
<dbReference type="Gene3D" id="1.25.40.10">
    <property type="entry name" value="Tetratricopeptide repeat domain"/>
    <property type="match status" value="2"/>
</dbReference>
<comment type="caution">
    <text evidence="2">The sequence shown here is derived from an EMBL/GenBank/DDBJ whole genome shotgun (WGS) entry which is preliminary data.</text>
</comment>
<dbReference type="SUPFAM" id="SSF48452">
    <property type="entry name" value="TPR-like"/>
    <property type="match status" value="2"/>
</dbReference>
<feature type="region of interest" description="Disordered" evidence="1">
    <location>
        <begin position="545"/>
        <end position="577"/>
    </location>
</feature>
<dbReference type="AlphaFoldDB" id="A0AAD7RRC9"/>
<keyword evidence="3" id="KW-1185">Reference proteome</keyword>
<dbReference type="PANTHER" id="PTHR44874:SF1">
    <property type="entry name" value="TETRATRICOPEPTIDE REPEAT PROTEIN 34"/>
    <property type="match status" value="1"/>
</dbReference>
<proteinExistence type="predicted"/>
<dbReference type="EMBL" id="JAINUG010000188">
    <property type="protein sequence ID" value="KAJ8388981.1"/>
    <property type="molecule type" value="Genomic_DNA"/>
</dbReference>
<sequence>MALQQGAGVVELCREADELLGAGELERATALYTSAFGRHAGSAVSHVRGLGGARLAGVISTLEAWLDGGGETSGPAEGLNKGLAAVFLSTLSPNNLSASLYKMESVLLGAGQGCEEVAVRCSALLEGKRIPRAEGSACLALELTRALACLVSKPHSPTGPQLYLKAFQENRSETVRLVKRRHAQHLPTIVKGFLQQLAQQGPMPHSENGVGEEACERPKSMAASDCALFLASVSPGDRRVQELQAAVLLHSGRFEESADAFSLALQGCEGQAETPPGVEKAPPASPSTPPERKACLLLGRAAANFSAGGRAAEVCRDLGEAFAVHPATARQQFQRLFSDNGTGPAARTQLRQQAERGLSGYREAVLVRPDLRSSKGVEALDPVIAQLRALCHLEPGGGGRELRVRLADCLLLRGEFREALSICSQLAAAAAAAFPAQQSYQNTVQVLRGYARLLSDDHQGAAEDFQAVIEHSAPHPSSCVRALCGRGLLRMLAGSPYLTALDYVTASRLQPQDTALTVRCLVPWNQRGLLCTVLREQSRAMLEGAQNQGPCFGPPLHQERQQGDQPHPTQGREGCSTSKEGMAVGVHALATLLMELEPGADGPQILAADALYRLGRVEEAYRLLLSIGNASPRSPVLARLALLQLHRGFLYDANQLLKKLTQCGDTSCLRPLLIVASTEDRALLQRQCHAAASRILEGQREEPCVREAVAYLSIAIMASGGEATESLLARARCYVLLGQRKTAIFDFSAILREHTVHVQALCGRGFTYLMLNQQKVGTADRGG</sequence>
<evidence type="ECO:0000256" key="1">
    <source>
        <dbReference type="SAM" id="MobiDB-lite"/>
    </source>
</evidence>
<evidence type="ECO:0000313" key="3">
    <source>
        <dbReference type="Proteomes" id="UP001221898"/>
    </source>
</evidence>
<name>A0AAD7RRC9_9TELE</name>
<accession>A0AAD7RRC9</accession>
<dbReference type="InterPro" id="IPR042161">
    <property type="entry name" value="TTC34"/>
</dbReference>
<evidence type="ECO:0008006" key="4">
    <source>
        <dbReference type="Google" id="ProtNLM"/>
    </source>
</evidence>
<organism evidence="2 3">
    <name type="scientific">Aldrovandia affinis</name>
    <dbReference type="NCBI Taxonomy" id="143900"/>
    <lineage>
        <taxon>Eukaryota</taxon>
        <taxon>Metazoa</taxon>
        <taxon>Chordata</taxon>
        <taxon>Craniata</taxon>
        <taxon>Vertebrata</taxon>
        <taxon>Euteleostomi</taxon>
        <taxon>Actinopterygii</taxon>
        <taxon>Neopterygii</taxon>
        <taxon>Teleostei</taxon>
        <taxon>Notacanthiformes</taxon>
        <taxon>Halosauridae</taxon>
        <taxon>Aldrovandia</taxon>
    </lineage>
</organism>
<gene>
    <name evidence="2" type="ORF">AAFF_G00125420</name>
</gene>
<feature type="region of interest" description="Disordered" evidence="1">
    <location>
        <begin position="269"/>
        <end position="292"/>
    </location>
</feature>
<dbReference type="InterPro" id="IPR011990">
    <property type="entry name" value="TPR-like_helical_dom_sf"/>
</dbReference>